<protein>
    <submittedName>
        <fullName evidence="1">Uncharacterized protein</fullName>
    </submittedName>
</protein>
<name>Q2GDG7_EHRS3</name>
<dbReference type="HOGENOM" id="CLU_3390437_0_0_5"/>
<organism evidence="1 2">
    <name type="scientific">Ehrlichia sennetsu (strain ATCC VR-367 / Miyayama)</name>
    <name type="common">Neorickettsia sennetsu</name>
    <dbReference type="NCBI Taxonomy" id="222891"/>
    <lineage>
        <taxon>Bacteria</taxon>
        <taxon>Pseudomonadati</taxon>
        <taxon>Pseudomonadota</taxon>
        <taxon>Alphaproteobacteria</taxon>
        <taxon>Rickettsiales</taxon>
        <taxon>Anaplasmataceae</taxon>
        <taxon>Ehrlichia</taxon>
    </lineage>
</organism>
<reference evidence="1 2" key="1">
    <citation type="journal article" date="2006" name="PLoS Genet.">
        <title>Comparative genomics of emerging human ehrlichiosis agents.</title>
        <authorList>
            <person name="Dunning Hotopp J.C."/>
            <person name="Lin M."/>
            <person name="Madupu R."/>
            <person name="Crabtree J."/>
            <person name="Angiuoli S.V."/>
            <person name="Eisen J.A."/>
            <person name="Seshadri R."/>
            <person name="Ren Q."/>
            <person name="Wu M."/>
            <person name="Utterback T.R."/>
            <person name="Smith S."/>
            <person name="Lewis M."/>
            <person name="Khouri H."/>
            <person name="Zhang C."/>
            <person name="Niu H."/>
            <person name="Lin Q."/>
            <person name="Ohashi N."/>
            <person name="Zhi N."/>
            <person name="Nelson W."/>
            <person name="Brinkac L.M."/>
            <person name="Dodson R.J."/>
            <person name="Rosovitz M.J."/>
            <person name="Sundaram J."/>
            <person name="Daugherty S.C."/>
            <person name="Davidsen T."/>
            <person name="Durkin A.S."/>
            <person name="Gwinn M."/>
            <person name="Haft D.H."/>
            <person name="Selengut J.D."/>
            <person name="Sullivan S.A."/>
            <person name="Zafar N."/>
            <person name="Zhou L."/>
            <person name="Benahmed F."/>
            <person name="Forberger H."/>
            <person name="Halpin R."/>
            <person name="Mulligan S."/>
            <person name="Robinson J."/>
            <person name="White O."/>
            <person name="Rikihisa Y."/>
            <person name="Tettelin H."/>
        </authorList>
    </citation>
    <scope>NUCLEOTIDE SEQUENCE [LARGE SCALE GENOMIC DNA]</scope>
    <source>
        <strain evidence="2">ATCC VR-367 / Miyayama</strain>
    </source>
</reference>
<proteinExistence type="predicted"/>
<sequence>MKKLSAHSEEQLGQKLPCISSTHAENKSYFLA</sequence>
<evidence type="ECO:0000313" key="2">
    <source>
        <dbReference type="Proteomes" id="UP000001942"/>
    </source>
</evidence>
<dbReference type="AlphaFoldDB" id="Q2GDG7"/>
<gene>
    <name evidence="1" type="ordered locus">NSE_0599</name>
</gene>
<dbReference type="EMBL" id="CP000237">
    <property type="protein sequence ID" value="ABD46262.1"/>
    <property type="molecule type" value="Genomic_DNA"/>
</dbReference>
<dbReference type="KEGG" id="nse:NSE_0599"/>
<evidence type="ECO:0000313" key="1">
    <source>
        <dbReference type="EMBL" id="ABD46262.1"/>
    </source>
</evidence>
<keyword evidence="2" id="KW-1185">Reference proteome</keyword>
<accession>Q2GDG7</accession>
<dbReference type="STRING" id="222891.NSE_0599"/>
<dbReference type="Proteomes" id="UP000001942">
    <property type="component" value="Chromosome"/>
</dbReference>